<feature type="domain" description="NF-X1-type" evidence="5">
    <location>
        <begin position="474"/>
        <end position="491"/>
    </location>
</feature>
<evidence type="ECO:0000256" key="1">
    <source>
        <dbReference type="ARBA" id="ARBA00022723"/>
    </source>
</evidence>
<feature type="domain" description="NF-X1-type" evidence="5">
    <location>
        <begin position="133"/>
        <end position="159"/>
    </location>
</feature>
<dbReference type="GO" id="GO:0008270">
    <property type="term" value="F:zinc ion binding"/>
    <property type="evidence" value="ECO:0007669"/>
    <property type="project" value="UniProtKB-KW"/>
</dbReference>
<dbReference type="AlphaFoldDB" id="A0AAW0W3B4"/>
<feature type="domain" description="NF-X1-type" evidence="5">
    <location>
        <begin position="374"/>
        <end position="391"/>
    </location>
</feature>
<name>A0AAW0W3B4_CHEQU</name>
<proteinExistence type="predicted"/>
<dbReference type="Gene3D" id="3.40.50.300">
    <property type="entry name" value="P-loop containing nucleotide triphosphate hydrolases"/>
    <property type="match status" value="1"/>
</dbReference>
<dbReference type="SUPFAM" id="SSF52540">
    <property type="entry name" value="P-loop containing nucleoside triphosphate hydrolases"/>
    <property type="match status" value="1"/>
</dbReference>
<dbReference type="Proteomes" id="UP001445076">
    <property type="component" value="Unassembled WGS sequence"/>
</dbReference>
<feature type="domain" description="NF-X1-type" evidence="5">
    <location>
        <begin position="216"/>
        <end position="239"/>
    </location>
</feature>
<feature type="domain" description="NF-X1-type" evidence="5">
    <location>
        <begin position="740"/>
        <end position="758"/>
    </location>
</feature>
<feature type="non-terminal residue" evidence="6">
    <location>
        <position position="1"/>
    </location>
</feature>
<dbReference type="InterPro" id="IPR045055">
    <property type="entry name" value="DNA2/NAM7-like"/>
</dbReference>
<feature type="domain" description="NF-X1-type" evidence="5">
    <location>
        <begin position="424"/>
        <end position="441"/>
    </location>
</feature>
<dbReference type="Pfam" id="PF13087">
    <property type="entry name" value="AAA_12"/>
    <property type="match status" value="1"/>
</dbReference>
<keyword evidence="3" id="KW-0863">Zinc-finger</keyword>
<evidence type="ECO:0000256" key="3">
    <source>
        <dbReference type="ARBA" id="ARBA00022771"/>
    </source>
</evidence>
<keyword evidence="4" id="KW-0862">Zinc</keyword>
<feature type="domain" description="NF-X1-type" evidence="5">
    <location>
        <begin position="499"/>
        <end position="516"/>
    </location>
</feature>
<accession>A0AAW0W3B4</accession>
<dbReference type="PANTHER" id="PTHR10887:SF341">
    <property type="entry name" value="NFX1-TYPE ZINC FINGER-CONTAINING PROTEIN 1"/>
    <property type="match status" value="1"/>
</dbReference>
<feature type="domain" description="NF-X1-type" evidence="5">
    <location>
        <begin position="449"/>
        <end position="466"/>
    </location>
</feature>
<organism evidence="6 7">
    <name type="scientific">Cherax quadricarinatus</name>
    <name type="common">Australian red claw crayfish</name>
    <dbReference type="NCBI Taxonomy" id="27406"/>
    <lineage>
        <taxon>Eukaryota</taxon>
        <taxon>Metazoa</taxon>
        <taxon>Ecdysozoa</taxon>
        <taxon>Arthropoda</taxon>
        <taxon>Crustacea</taxon>
        <taxon>Multicrustacea</taxon>
        <taxon>Malacostraca</taxon>
        <taxon>Eumalacostraca</taxon>
        <taxon>Eucarida</taxon>
        <taxon>Decapoda</taxon>
        <taxon>Pleocyemata</taxon>
        <taxon>Astacidea</taxon>
        <taxon>Parastacoidea</taxon>
        <taxon>Parastacidae</taxon>
        <taxon>Cherax</taxon>
    </lineage>
</organism>
<dbReference type="SMART" id="SM00438">
    <property type="entry name" value="ZnF_NFX"/>
    <property type="match status" value="16"/>
</dbReference>
<feature type="domain" description="NF-X1-type" evidence="5">
    <location>
        <begin position="274"/>
        <end position="291"/>
    </location>
</feature>
<evidence type="ECO:0000259" key="5">
    <source>
        <dbReference type="SMART" id="SM00438"/>
    </source>
</evidence>
<keyword evidence="2" id="KW-0677">Repeat</keyword>
<dbReference type="InterPro" id="IPR047187">
    <property type="entry name" value="SF1_C_Upf1"/>
</dbReference>
<keyword evidence="7" id="KW-1185">Reference proteome</keyword>
<protein>
    <recommendedName>
        <fullName evidence="5">NF-X1-type domain-containing protein</fullName>
    </recommendedName>
</protein>
<reference evidence="6 7" key="1">
    <citation type="journal article" date="2024" name="BMC Genomics">
        <title>Genome assembly of redclaw crayfish (Cherax quadricarinatus) provides insights into its immune adaptation and hypoxia tolerance.</title>
        <authorList>
            <person name="Liu Z."/>
            <person name="Zheng J."/>
            <person name="Li H."/>
            <person name="Fang K."/>
            <person name="Wang S."/>
            <person name="He J."/>
            <person name="Zhou D."/>
            <person name="Weng S."/>
            <person name="Chi M."/>
            <person name="Gu Z."/>
            <person name="He J."/>
            <person name="Li F."/>
            <person name="Wang M."/>
        </authorList>
    </citation>
    <scope>NUCLEOTIDE SEQUENCE [LARGE SCALE GENOMIC DNA]</scope>
    <source>
        <strain evidence="6">ZL_2023a</strain>
    </source>
</reference>
<dbReference type="InterPro" id="IPR000967">
    <property type="entry name" value="Znf_NFX1"/>
</dbReference>
<dbReference type="EMBL" id="JARKIK010000088">
    <property type="protein sequence ID" value="KAK8723918.1"/>
    <property type="molecule type" value="Genomic_DNA"/>
</dbReference>
<dbReference type="InterPro" id="IPR027417">
    <property type="entry name" value="P-loop_NTPase"/>
</dbReference>
<dbReference type="InterPro" id="IPR041679">
    <property type="entry name" value="DNA2/NAM7-like_C"/>
</dbReference>
<sequence>LQRDKTSCQGVRISVVDNFQGEENKIILLTLVRSNDEGKIGFLRIDNRVCVALSRAKYGFYIIGNMNQLCASSNLWKQVKADLVKEDSLSHALTLKCKNHPHNVIKVSSQEDFAEKSPEGGCWEDCLAVLPNCEHRCPRRCHSDDADHTLHKCNLKCSRVCERNHGCHLRCWEKCLHCTVIVTMLLPCSHSHKLKCHISPLTYVCDSRVEKEKPGCGHKIIIPCHKDPKSAQCTVNCNTKLTCGHECRLICHINNDPNHVRYKCNYKCEKSLVCGHPCPKMCSNQCGGCDKQCEKTLPCNHPCPQKCSDTCGGCNQACEKMLLCGHPCPRNCTEECGGCKNKCEKLLPCGHQCPLKCSEKCGKCDNKCEKNLTCGHPCSLKCFEECGKCNEKCEKILTCGHPCQLKCSEKCGRCDEKCERILTCGHPCQLKCSERCGRCNEKCERILACGHPCQLKCSEKCGRCDEKCERILTCDHPCQLKCSEKCGRCDEKCERILTCGHPCQLKCSDECGRCDKTCKKILPCGHPCPQTCAKDCGGCLQLTNKTVPECGHQVLVKCSENATPKSCKGKCPLLLKCGHPCAERCCDPCTVKCCQEVQYSTCPWKHIITKLCHISNKSSEEVSWNFCKERCDKVLPCGHKCRGSCGLCLQGRLHLPCTKRCERKLVCGHRCQELCATQCPPCRKTYKQCPHQPFNKCGARLVPCRKMCPWTCKHHQCSSKCSDKCSIPLCEESCTELLKCGHVCSGFCGDPCPQLCLVCDAEKLPPQLDNARYVLLEECGHAIEVRTLDAWMMKPCQEVGLKTCPECTLPVHYCRRYSDIIRNTHLELSVVLKMYMERRPQISAPYVMNSLRDFMSVEYFSKELYTLMVTMKMVPKQKSKKQNSGQKTPQNTQALSYNELRLIHFKANVLRKACMIKAYINKSRHKMSFHLQSSQVWHLVFQLDTLVKHVMNLTCYEASEVIEGVNSELQRLLLLPSFWYFDKEYKAKKSDHMKDVHEKLCVIFDPKNKFTIEQEHEVLSLLKQCNLAGNLIIYDQRRITSAMGVKITQGVWFKCSKGHIINNEYQKNKCCICESRS</sequence>
<dbReference type="CDD" id="cd18808">
    <property type="entry name" value="SF1_C_Upf1"/>
    <property type="match status" value="1"/>
</dbReference>
<dbReference type="GO" id="GO:0031380">
    <property type="term" value="C:nuclear RNA-directed RNA polymerase complex"/>
    <property type="evidence" value="ECO:0007669"/>
    <property type="project" value="TreeGrafter"/>
</dbReference>
<dbReference type="PANTHER" id="PTHR10887">
    <property type="entry name" value="DNA2/NAM7 HELICASE FAMILY"/>
    <property type="match status" value="1"/>
</dbReference>
<feature type="domain" description="NF-X1-type" evidence="5">
    <location>
        <begin position="524"/>
        <end position="541"/>
    </location>
</feature>
<feature type="domain" description="NF-X1-type" evidence="5">
    <location>
        <begin position="243"/>
        <end position="270"/>
    </location>
</feature>
<gene>
    <name evidence="6" type="ORF">OTU49_011604</name>
</gene>
<evidence type="ECO:0000313" key="6">
    <source>
        <dbReference type="EMBL" id="KAK8723918.1"/>
    </source>
</evidence>
<evidence type="ECO:0000313" key="7">
    <source>
        <dbReference type="Proteomes" id="UP001445076"/>
    </source>
</evidence>
<feature type="domain" description="NF-X1-type" evidence="5">
    <location>
        <begin position="399"/>
        <end position="416"/>
    </location>
</feature>
<evidence type="ECO:0000256" key="2">
    <source>
        <dbReference type="ARBA" id="ARBA00022737"/>
    </source>
</evidence>
<feature type="domain" description="NF-X1-type" evidence="5">
    <location>
        <begin position="637"/>
        <end position="650"/>
    </location>
</feature>
<evidence type="ECO:0000256" key="4">
    <source>
        <dbReference type="ARBA" id="ARBA00022833"/>
    </source>
</evidence>
<feature type="domain" description="NF-X1-type" evidence="5">
    <location>
        <begin position="712"/>
        <end position="736"/>
    </location>
</feature>
<dbReference type="GO" id="GO:0031048">
    <property type="term" value="P:regulatory ncRNA-mediated heterochromatin formation"/>
    <property type="evidence" value="ECO:0007669"/>
    <property type="project" value="TreeGrafter"/>
</dbReference>
<feature type="domain" description="NF-X1-type" evidence="5">
    <location>
        <begin position="577"/>
        <end position="591"/>
    </location>
</feature>
<keyword evidence="1" id="KW-0479">Metal-binding</keyword>
<feature type="domain" description="NF-X1-type" evidence="5">
    <location>
        <begin position="667"/>
        <end position="684"/>
    </location>
</feature>
<comment type="caution">
    <text evidence="6">The sequence shown here is derived from an EMBL/GenBank/DDBJ whole genome shotgun (WGS) entry which is preliminary data.</text>
</comment>